<dbReference type="Proteomes" id="UP000187209">
    <property type="component" value="Unassembled WGS sequence"/>
</dbReference>
<dbReference type="InterPro" id="IPR042521">
    <property type="entry name" value="DYRK"/>
</dbReference>
<dbReference type="GO" id="GO:0004674">
    <property type="term" value="F:protein serine/threonine kinase activity"/>
    <property type="evidence" value="ECO:0007669"/>
    <property type="project" value="UniProtKB-KW"/>
</dbReference>
<evidence type="ECO:0000256" key="4">
    <source>
        <dbReference type="ARBA" id="ARBA00022679"/>
    </source>
</evidence>
<dbReference type="OrthoDB" id="9332038at2759"/>
<keyword evidence="5" id="KW-0547">Nucleotide-binding</keyword>
<dbReference type="GO" id="GO:0005856">
    <property type="term" value="C:cytoskeleton"/>
    <property type="evidence" value="ECO:0007669"/>
    <property type="project" value="TreeGrafter"/>
</dbReference>
<dbReference type="InterPro" id="IPR008271">
    <property type="entry name" value="Ser/Thr_kinase_AS"/>
</dbReference>
<dbReference type="PROSITE" id="PS00108">
    <property type="entry name" value="PROTEIN_KINASE_ST"/>
    <property type="match status" value="1"/>
</dbReference>
<dbReference type="SUPFAM" id="SSF56112">
    <property type="entry name" value="Protein kinase-like (PK-like)"/>
    <property type="match status" value="1"/>
</dbReference>
<evidence type="ECO:0000313" key="13">
    <source>
        <dbReference type="Proteomes" id="UP000187209"/>
    </source>
</evidence>
<dbReference type="Gene3D" id="3.30.200.20">
    <property type="entry name" value="Phosphorylase Kinase, domain 1"/>
    <property type="match status" value="1"/>
</dbReference>
<keyword evidence="4" id="KW-0808">Transferase</keyword>
<dbReference type="Gene3D" id="3.30.10.30">
    <property type="entry name" value="DYRK"/>
    <property type="match status" value="1"/>
</dbReference>
<evidence type="ECO:0000256" key="7">
    <source>
        <dbReference type="ARBA" id="ARBA00022840"/>
    </source>
</evidence>
<dbReference type="EMBL" id="MPUH01000086">
    <property type="protein sequence ID" value="OMJ91218.1"/>
    <property type="molecule type" value="Genomic_DNA"/>
</dbReference>
<dbReference type="Gene3D" id="1.10.510.10">
    <property type="entry name" value="Transferase(Phosphotransferase) domain 1"/>
    <property type="match status" value="1"/>
</dbReference>
<keyword evidence="7" id="KW-0067">ATP-binding</keyword>
<dbReference type="InterPro" id="IPR011009">
    <property type="entry name" value="Kinase-like_dom_sf"/>
</dbReference>
<reference evidence="12 13" key="1">
    <citation type="submission" date="2016-11" db="EMBL/GenBank/DDBJ databases">
        <title>The macronuclear genome of Stentor coeruleus: a giant cell with tiny introns.</title>
        <authorList>
            <person name="Slabodnick M."/>
            <person name="Ruby J.G."/>
            <person name="Reiff S.B."/>
            <person name="Swart E.C."/>
            <person name="Gosai S."/>
            <person name="Prabakaran S."/>
            <person name="Witkowska E."/>
            <person name="Larue G.E."/>
            <person name="Fisher S."/>
            <person name="Freeman R.M."/>
            <person name="Gunawardena J."/>
            <person name="Chu W."/>
            <person name="Stover N.A."/>
            <person name="Gregory B.D."/>
            <person name="Nowacki M."/>
            <person name="Derisi J."/>
            <person name="Roy S.W."/>
            <person name="Marshall W.F."/>
            <person name="Sood P."/>
        </authorList>
    </citation>
    <scope>NUCLEOTIDE SEQUENCE [LARGE SCALE GENOMIC DNA]</scope>
    <source>
        <strain evidence="12">WM001</strain>
    </source>
</reference>
<comment type="catalytic activity">
    <reaction evidence="9">
        <text>L-threonyl-[protein] + ATP = O-phospho-L-threonyl-[protein] + ADP + H(+)</text>
        <dbReference type="Rhea" id="RHEA:46608"/>
        <dbReference type="Rhea" id="RHEA-COMP:11060"/>
        <dbReference type="Rhea" id="RHEA-COMP:11605"/>
        <dbReference type="ChEBI" id="CHEBI:15378"/>
        <dbReference type="ChEBI" id="CHEBI:30013"/>
        <dbReference type="ChEBI" id="CHEBI:30616"/>
        <dbReference type="ChEBI" id="CHEBI:61977"/>
        <dbReference type="ChEBI" id="CHEBI:456216"/>
        <dbReference type="EC" id="2.7.12.1"/>
    </reaction>
</comment>
<dbReference type="PANTHER" id="PTHR24058:SF22">
    <property type="entry name" value="DUAL SPECIFICITY TYROSINE-PHOSPHORYLATION-REGULATED KINASE 4"/>
    <property type="match status" value="1"/>
</dbReference>
<dbReference type="GO" id="GO:0005524">
    <property type="term" value="F:ATP binding"/>
    <property type="evidence" value="ECO:0007669"/>
    <property type="project" value="UniProtKB-KW"/>
</dbReference>
<evidence type="ECO:0000256" key="10">
    <source>
        <dbReference type="ARBA" id="ARBA00051680"/>
    </source>
</evidence>
<gene>
    <name evidence="12" type="ORF">SteCoe_6288</name>
</gene>
<evidence type="ECO:0000256" key="2">
    <source>
        <dbReference type="ARBA" id="ARBA00013203"/>
    </source>
</evidence>
<dbReference type="PANTHER" id="PTHR24058">
    <property type="entry name" value="DUAL SPECIFICITY PROTEIN KINASE"/>
    <property type="match status" value="1"/>
</dbReference>
<keyword evidence="13" id="KW-1185">Reference proteome</keyword>
<dbReference type="EC" id="2.7.12.1" evidence="2"/>
<dbReference type="Pfam" id="PF00069">
    <property type="entry name" value="Pkinase"/>
    <property type="match status" value="1"/>
</dbReference>
<accession>A0A1R2CQD1</accession>
<dbReference type="InterPro" id="IPR050494">
    <property type="entry name" value="Ser_Thr_dual-spec_kinase"/>
</dbReference>
<evidence type="ECO:0000256" key="6">
    <source>
        <dbReference type="ARBA" id="ARBA00022777"/>
    </source>
</evidence>
<feature type="domain" description="Protein kinase" evidence="11">
    <location>
        <begin position="164"/>
        <end position="446"/>
    </location>
</feature>
<comment type="similarity">
    <text evidence="1">Belongs to the protein kinase superfamily. CMGC Ser/Thr protein kinase family. MNB/DYRK subfamily.</text>
</comment>
<keyword evidence="3" id="KW-0723">Serine/threonine-protein kinase</keyword>
<organism evidence="12 13">
    <name type="scientific">Stentor coeruleus</name>
    <dbReference type="NCBI Taxonomy" id="5963"/>
    <lineage>
        <taxon>Eukaryota</taxon>
        <taxon>Sar</taxon>
        <taxon>Alveolata</taxon>
        <taxon>Ciliophora</taxon>
        <taxon>Postciliodesmatophora</taxon>
        <taxon>Heterotrichea</taxon>
        <taxon>Heterotrichida</taxon>
        <taxon>Stentoridae</taxon>
        <taxon>Stentor</taxon>
    </lineage>
</organism>
<evidence type="ECO:0000256" key="9">
    <source>
        <dbReference type="ARBA" id="ARBA00049308"/>
    </source>
</evidence>
<dbReference type="AlphaFoldDB" id="A0A1R2CQD1"/>
<dbReference type="InterPro" id="IPR000719">
    <property type="entry name" value="Prot_kinase_dom"/>
</dbReference>
<comment type="catalytic activity">
    <reaction evidence="10">
        <text>L-tyrosyl-[protein] + ATP = O-phospho-L-tyrosyl-[protein] + ADP + H(+)</text>
        <dbReference type="Rhea" id="RHEA:10596"/>
        <dbReference type="Rhea" id="RHEA-COMP:10136"/>
        <dbReference type="Rhea" id="RHEA-COMP:20101"/>
        <dbReference type="ChEBI" id="CHEBI:15378"/>
        <dbReference type="ChEBI" id="CHEBI:30616"/>
        <dbReference type="ChEBI" id="CHEBI:46858"/>
        <dbReference type="ChEBI" id="CHEBI:61978"/>
        <dbReference type="ChEBI" id="CHEBI:456216"/>
        <dbReference type="EC" id="2.7.12.1"/>
    </reaction>
</comment>
<proteinExistence type="inferred from homology"/>
<evidence type="ECO:0000256" key="3">
    <source>
        <dbReference type="ARBA" id="ARBA00022527"/>
    </source>
</evidence>
<sequence>MIQERKCEVGIRIGNSITKITPSEIRARNHIHRRIISNITVSSMTLLPTCRSSMQLSSYPCPLLTPQSCSGKKESPLKRMSLDQRPVLAPATEIKKNLIKHFGMSPQMALTKFSELLTPYEKKEITRYKNIYFMRKKYSGHIGAYTSTEGDYVWEFGDHISYRYEILSRIDSGSFGQVLRCMDHKTLQEVAIKILKKSHQSKRQGLNECKIAFLLNEDNQENHCIGKIKRKFEFRFHFFIVFELLSINLFDFMAKNNFKPLSVSITKRITVQLLRGLSHMHNLQIIHCDLKPENIVFKHSNKSSIRIIDFGTSCFFNARVYTYIQSRIYRSPEIVLQISYNEAIDIWSLGCIVFEMLTGNPPFTGNSERELMTSMINVLGMPPEDLIKKAKAKFVIDNAEIKPASRPLSRLLSDKSPYIIEFIEKCLKWRAEERITAKEGLRSNWIQCIHSKQSSLLNTSL</sequence>
<protein>
    <recommendedName>
        <fullName evidence="2">dual-specificity kinase</fullName>
        <ecNumber evidence="2">2.7.12.1</ecNumber>
    </recommendedName>
</protein>
<evidence type="ECO:0000256" key="5">
    <source>
        <dbReference type="ARBA" id="ARBA00022741"/>
    </source>
</evidence>
<dbReference type="GO" id="GO:0004712">
    <property type="term" value="F:protein serine/threonine/tyrosine kinase activity"/>
    <property type="evidence" value="ECO:0007669"/>
    <property type="project" value="UniProtKB-EC"/>
</dbReference>
<dbReference type="GO" id="GO:0005737">
    <property type="term" value="C:cytoplasm"/>
    <property type="evidence" value="ECO:0007669"/>
    <property type="project" value="TreeGrafter"/>
</dbReference>
<name>A0A1R2CQD1_9CILI</name>
<keyword evidence="6" id="KW-0418">Kinase</keyword>
<evidence type="ECO:0000313" key="12">
    <source>
        <dbReference type="EMBL" id="OMJ91218.1"/>
    </source>
</evidence>
<evidence type="ECO:0000256" key="8">
    <source>
        <dbReference type="ARBA" id="ARBA00049003"/>
    </source>
</evidence>
<comment type="caution">
    <text evidence="12">The sequence shown here is derived from an EMBL/GenBank/DDBJ whole genome shotgun (WGS) entry which is preliminary data.</text>
</comment>
<dbReference type="PROSITE" id="PS50011">
    <property type="entry name" value="PROTEIN_KINASE_DOM"/>
    <property type="match status" value="1"/>
</dbReference>
<evidence type="ECO:0000256" key="1">
    <source>
        <dbReference type="ARBA" id="ARBA00008867"/>
    </source>
</evidence>
<comment type="catalytic activity">
    <reaction evidence="8">
        <text>L-seryl-[protein] + ATP = O-phospho-L-seryl-[protein] + ADP + H(+)</text>
        <dbReference type="Rhea" id="RHEA:17989"/>
        <dbReference type="Rhea" id="RHEA-COMP:9863"/>
        <dbReference type="Rhea" id="RHEA-COMP:11604"/>
        <dbReference type="ChEBI" id="CHEBI:15378"/>
        <dbReference type="ChEBI" id="CHEBI:29999"/>
        <dbReference type="ChEBI" id="CHEBI:30616"/>
        <dbReference type="ChEBI" id="CHEBI:83421"/>
        <dbReference type="ChEBI" id="CHEBI:456216"/>
        <dbReference type="EC" id="2.7.12.1"/>
    </reaction>
</comment>
<dbReference type="SMART" id="SM00220">
    <property type="entry name" value="S_TKc"/>
    <property type="match status" value="1"/>
</dbReference>
<evidence type="ECO:0000259" key="11">
    <source>
        <dbReference type="PROSITE" id="PS50011"/>
    </source>
</evidence>